<reference evidence="2" key="1">
    <citation type="submission" date="2020-09" db="EMBL/GenBank/DDBJ databases">
        <title>Taishania pollutisoli gen. nov., sp. nov., Isolated from Tetrabromobisphenol A-Contaminated Soil.</title>
        <authorList>
            <person name="Chen Q."/>
        </authorList>
    </citation>
    <scope>NUCLEOTIDE SEQUENCE</scope>
    <source>
        <strain evidence="2">CZZ-1</strain>
    </source>
</reference>
<name>A0A8J6PD41_9FLAO</name>
<accession>A0A8J6PD41</accession>
<dbReference type="PROSITE" id="PS50093">
    <property type="entry name" value="PKD"/>
    <property type="match status" value="3"/>
</dbReference>
<dbReference type="InterPro" id="IPR013783">
    <property type="entry name" value="Ig-like_fold"/>
</dbReference>
<dbReference type="SUPFAM" id="SSF49299">
    <property type="entry name" value="PKD domain"/>
    <property type="match status" value="7"/>
</dbReference>
<evidence type="ECO:0000259" key="1">
    <source>
        <dbReference type="PROSITE" id="PS50093"/>
    </source>
</evidence>
<dbReference type="AlphaFoldDB" id="A0A8J6PD41"/>
<dbReference type="InterPro" id="IPR035986">
    <property type="entry name" value="PKD_dom_sf"/>
</dbReference>
<comment type="caution">
    <text evidence="2">The sequence shown here is derived from an EMBL/GenBank/DDBJ whole genome shotgun (WGS) entry which is preliminary data.</text>
</comment>
<keyword evidence="3" id="KW-1185">Reference proteome</keyword>
<dbReference type="RefSeq" id="WP_216714241.1">
    <property type="nucleotide sequence ID" value="NZ_JACVEL010000006.1"/>
</dbReference>
<dbReference type="InterPro" id="IPR026341">
    <property type="entry name" value="T9SS_type_B"/>
</dbReference>
<dbReference type="CDD" id="cd00146">
    <property type="entry name" value="PKD"/>
    <property type="match status" value="3"/>
</dbReference>
<dbReference type="Gene3D" id="2.60.40.10">
    <property type="entry name" value="Immunoglobulins"/>
    <property type="match status" value="7"/>
</dbReference>
<proteinExistence type="predicted"/>
<feature type="domain" description="PKD" evidence="1">
    <location>
        <begin position="556"/>
        <end position="605"/>
    </location>
</feature>
<dbReference type="NCBIfam" id="TIGR04131">
    <property type="entry name" value="Bac_Flav_CTERM"/>
    <property type="match status" value="1"/>
</dbReference>
<evidence type="ECO:0000313" key="3">
    <source>
        <dbReference type="Proteomes" id="UP000652681"/>
    </source>
</evidence>
<feature type="domain" description="PKD" evidence="1">
    <location>
        <begin position="293"/>
        <end position="342"/>
    </location>
</feature>
<gene>
    <name evidence="2" type="ORF">H9Y05_10410</name>
</gene>
<evidence type="ECO:0000313" key="2">
    <source>
        <dbReference type="EMBL" id="MBC9812882.1"/>
    </source>
</evidence>
<dbReference type="Pfam" id="PF18911">
    <property type="entry name" value="PKD_4"/>
    <property type="match status" value="4"/>
</dbReference>
<dbReference type="InterPro" id="IPR000601">
    <property type="entry name" value="PKD_dom"/>
</dbReference>
<dbReference type="EMBL" id="JACVEL010000006">
    <property type="protein sequence ID" value="MBC9812882.1"/>
    <property type="molecule type" value="Genomic_DNA"/>
</dbReference>
<protein>
    <submittedName>
        <fullName evidence="2">PKD domain-containing protein</fullName>
    </submittedName>
</protein>
<dbReference type="Pfam" id="PF13585">
    <property type="entry name" value="CHU_C"/>
    <property type="match status" value="1"/>
</dbReference>
<sequence length="704" mass="76831">MQSPFIRYQWRTFTFVNNCDNEAVTFTGTSTVSSGTVNQTLWDVQSDGTVDYTTANGSHVYPNDGMFNVTHIAVTDQGCRDTITQAITVYPLPVADFSFVNSCDNGAITFTSEATVSSGTIDQTLWDVQSDGTIDYTAANGSHLYPTDGTFNIMHIVVTNQGCRDTVTQSVIVSPLPVADFSFVNNCDNEAVTFTATSTVSSGTIAQMLWDVQSDNTIDYTGANGSHVYPTDGIFNVTHIVVTDQGCRDTITQSIMVYPLPVANWSAASVCEGNQTLFNDQSTVALLDNDAIVQWQWLFGDGGSSTVQNPIHTYNEENVYTGQLIVTTNHGCKDTFSTTATVWPLPQVNFSPTDVCLEFLTDFQDLSTISNDHTPNSNVQWTWNFGDPAGGISTLQNPSYAYQQDGIFNVQLQVTSANGCVNSATLPVTVHPKPQADFTGVNLSGCSPICAVLTSTSVVNNPSSITGYTWTLSDGTVYTSNSPTATFCLDNETDATVYYGVLLTVETNQGCVDSHSEQNYIAVYHNPVASFYANPGQVSTVDETTELVNESLYADSYLWNFGDGSPASTSANPTHAFPNEQGGNYTITLVASTNEGCRDTAVITIELLDELIFYIPNTFTPDGDIYNQTFQPVFTAGYDKYDYILYIFNRWGEMIFESHDASVGWDGTYGGTKCQEGTYTWKIEVKTLLSDERKSFVGHINLLR</sequence>
<dbReference type="SMART" id="SM00089">
    <property type="entry name" value="PKD"/>
    <property type="match status" value="6"/>
</dbReference>
<organism evidence="2 3">
    <name type="scientific">Taishania pollutisoli</name>
    <dbReference type="NCBI Taxonomy" id="2766479"/>
    <lineage>
        <taxon>Bacteria</taxon>
        <taxon>Pseudomonadati</taxon>
        <taxon>Bacteroidota</taxon>
        <taxon>Flavobacteriia</taxon>
        <taxon>Flavobacteriales</taxon>
        <taxon>Crocinitomicaceae</taxon>
        <taxon>Taishania</taxon>
    </lineage>
</organism>
<dbReference type="Proteomes" id="UP000652681">
    <property type="component" value="Unassembled WGS sequence"/>
</dbReference>
<feature type="domain" description="PKD" evidence="1">
    <location>
        <begin position="368"/>
        <end position="430"/>
    </location>
</feature>
<dbReference type="InterPro" id="IPR022409">
    <property type="entry name" value="PKD/Chitinase_dom"/>
</dbReference>